<evidence type="ECO:0000256" key="2">
    <source>
        <dbReference type="RuleBase" id="RU003860"/>
    </source>
</evidence>
<dbReference type="EMBL" id="CP016397">
    <property type="protein sequence ID" value="ASQ46621.1"/>
    <property type="molecule type" value="Genomic_DNA"/>
</dbReference>
<dbReference type="AlphaFoldDB" id="A0A222P456"/>
<dbReference type="InterPro" id="IPR050961">
    <property type="entry name" value="BolA/IbaG_stress_morph_reg"/>
</dbReference>
<dbReference type="PANTHER" id="PTHR46229:SF2">
    <property type="entry name" value="BOLA-LIKE PROTEIN 1"/>
    <property type="match status" value="1"/>
</dbReference>
<dbReference type="PANTHER" id="PTHR46229">
    <property type="entry name" value="BOLA TRANSCRIPTION REGULATOR"/>
    <property type="match status" value="1"/>
</dbReference>
<evidence type="ECO:0000256" key="1">
    <source>
        <dbReference type="ARBA" id="ARBA00005578"/>
    </source>
</evidence>
<gene>
    <name evidence="3" type="ORF">clem_10375</name>
</gene>
<dbReference type="SUPFAM" id="SSF82657">
    <property type="entry name" value="BolA-like"/>
    <property type="match status" value="1"/>
</dbReference>
<dbReference type="GO" id="GO:0005829">
    <property type="term" value="C:cytosol"/>
    <property type="evidence" value="ECO:0007669"/>
    <property type="project" value="TreeGrafter"/>
</dbReference>
<dbReference type="OrthoDB" id="9801469at2"/>
<dbReference type="Gene3D" id="3.30.300.90">
    <property type="entry name" value="BolA-like"/>
    <property type="match status" value="1"/>
</dbReference>
<dbReference type="GO" id="GO:0006351">
    <property type="term" value="P:DNA-templated transcription"/>
    <property type="evidence" value="ECO:0007669"/>
    <property type="project" value="TreeGrafter"/>
</dbReference>
<dbReference type="KEGG" id="lcd:clem_10375"/>
<protein>
    <submittedName>
        <fullName evidence="3">Transcriptional regulator BolA</fullName>
    </submittedName>
</protein>
<dbReference type="InterPro" id="IPR002634">
    <property type="entry name" value="BolA"/>
</dbReference>
<proteinExistence type="inferred from homology"/>
<name>A0A222P456_9GAMM</name>
<dbReference type="RefSeq" id="WP_094091460.1">
    <property type="nucleotide sequence ID" value="NZ_CP016397.1"/>
</dbReference>
<accession>A0A222P456</accession>
<dbReference type="PIRSF" id="PIRSF003113">
    <property type="entry name" value="BolA"/>
    <property type="match status" value="1"/>
</dbReference>
<dbReference type="Proteomes" id="UP000201728">
    <property type="component" value="Chromosome"/>
</dbReference>
<organism evidence="3 4">
    <name type="scientific">Legionella clemsonensis</name>
    <dbReference type="NCBI Taxonomy" id="1867846"/>
    <lineage>
        <taxon>Bacteria</taxon>
        <taxon>Pseudomonadati</taxon>
        <taxon>Pseudomonadota</taxon>
        <taxon>Gammaproteobacteria</taxon>
        <taxon>Legionellales</taxon>
        <taxon>Legionellaceae</taxon>
        <taxon>Legionella</taxon>
    </lineage>
</organism>
<sequence length="105" mass="12158">MSREARITKLITDNFKSIFLQVENESHKHHVPQGSETHFKILLVSPAFEGLSMINRHRQINTLLADELQTGLHALSLHLYTTEEWDKRHQTLQTSPACRDGYRHG</sequence>
<evidence type="ECO:0000313" key="3">
    <source>
        <dbReference type="EMBL" id="ASQ46621.1"/>
    </source>
</evidence>
<dbReference type="InterPro" id="IPR036065">
    <property type="entry name" value="BolA-like_sf"/>
</dbReference>
<evidence type="ECO:0000313" key="4">
    <source>
        <dbReference type="Proteomes" id="UP000201728"/>
    </source>
</evidence>
<dbReference type="Pfam" id="PF01722">
    <property type="entry name" value="BolA"/>
    <property type="match status" value="1"/>
</dbReference>
<comment type="similarity">
    <text evidence="1 2">Belongs to the BolA/IbaG family.</text>
</comment>
<keyword evidence="4" id="KW-1185">Reference proteome</keyword>
<reference evidence="4" key="1">
    <citation type="submission" date="2016-07" db="EMBL/GenBank/DDBJ databases">
        <authorList>
            <person name="Florea S."/>
            <person name="Webb J.S."/>
            <person name="Jaromczyk J."/>
            <person name="Schardl C.L."/>
        </authorList>
    </citation>
    <scope>NUCLEOTIDE SEQUENCE [LARGE SCALE GENOMIC DNA]</scope>
    <source>
        <strain evidence="4">CDC-D5610</strain>
    </source>
</reference>